<evidence type="ECO:0000256" key="2">
    <source>
        <dbReference type="ARBA" id="ARBA00022845"/>
    </source>
</evidence>
<dbReference type="InterPro" id="IPR001950">
    <property type="entry name" value="SUI1"/>
</dbReference>
<evidence type="ECO:0000256" key="1">
    <source>
        <dbReference type="ARBA" id="ARBA00005422"/>
    </source>
</evidence>
<accession>A0A2N4UF23</accession>
<evidence type="ECO:0000313" key="6">
    <source>
        <dbReference type="Proteomes" id="UP000234328"/>
    </source>
</evidence>
<feature type="domain" description="SUI1" evidence="4">
    <location>
        <begin position="50"/>
        <end position="111"/>
    </location>
</feature>
<gene>
    <name evidence="5" type="primary">yciH</name>
    <name evidence="5" type="ORF">CR155_12395</name>
</gene>
<dbReference type="EMBL" id="PDNV01000007">
    <property type="protein sequence ID" value="PLC53610.1"/>
    <property type="molecule type" value="Genomic_DNA"/>
</dbReference>
<dbReference type="InterPro" id="IPR005872">
    <property type="entry name" value="SUI1_arc_bac"/>
</dbReference>
<dbReference type="GO" id="GO:0001731">
    <property type="term" value="P:formation of translation preinitiation complex"/>
    <property type="evidence" value="ECO:0007669"/>
    <property type="project" value="TreeGrafter"/>
</dbReference>
<dbReference type="NCBIfam" id="TIGR01158">
    <property type="entry name" value="SUI1_rel"/>
    <property type="match status" value="1"/>
</dbReference>
<evidence type="ECO:0000259" key="4">
    <source>
        <dbReference type="PROSITE" id="PS50296"/>
    </source>
</evidence>
<dbReference type="PANTHER" id="PTHR12789:SF0">
    <property type="entry name" value="DENSITY-REGULATED PROTEIN"/>
    <property type="match status" value="1"/>
</dbReference>
<name>A0A2N4UF23_9BURK</name>
<dbReference type="OrthoDB" id="9792915at2"/>
<proteinExistence type="inferred from homology"/>
<dbReference type="NCBIfam" id="NF005297">
    <property type="entry name" value="PRK06824.1"/>
    <property type="match status" value="1"/>
</dbReference>
<dbReference type="InterPro" id="IPR050318">
    <property type="entry name" value="DENR/SUI1_TIF"/>
</dbReference>
<keyword evidence="6" id="KW-1185">Reference proteome</keyword>
<sequence length="119" mass="12563">MSARQAGALVYSTEEGRICPACSKPVAQCSCRMQGAIPVSDGVVRISLETKGRRGKGVTVIKGIPLNALELTALAKQLKTTCGSGGTAKDGLIEIQGDHRDLIEQKLSARWVVKRSGGR</sequence>
<dbReference type="CDD" id="cd11567">
    <property type="entry name" value="YciH_like"/>
    <property type="match status" value="1"/>
</dbReference>
<evidence type="ECO:0000313" key="5">
    <source>
        <dbReference type="EMBL" id="PLC53610.1"/>
    </source>
</evidence>
<keyword evidence="2" id="KW-0810">Translation regulation</keyword>
<dbReference type="PIRSF" id="PIRSF037511">
    <property type="entry name" value="Transl_init_SUI1_pro"/>
    <property type="match status" value="1"/>
</dbReference>
<dbReference type="PROSITE" id="PS50296">
    <property type="entry name" value="SUI1"/>
    <property type="match status" value="1"/>
</dbReference>
<dbReference type="GO" id="GO:0002188">
    <property type="term" value="P:translation reinitiation"/>
    <property type="evidence" value="ECO:0007669"/>
    <property type="project" value="TreeGrafter"/>
</dbReference>
<evidence type="ECO:0000256" key="3">
    <source>
        <dbReference type="ARBA" id="ARBA00022917"/>
    </source>
</evidence>
<dbReference type="GO" id="GO:0006417">
    <property type="term" value="P:regulation of translation"/>
    <property type="evidence" value="ECO:0007669"/>
    <property type="project" value="UniProtKB-KW"/>
</dbReference>
<comment type="caution">
    <text evidence="5">The sequence shown here is derived from an EMBL/GenBank/DDBJ whole genome shotgun (WGS) entry which is preliminary data.</text>
</comment>
<dbReference type="InterPro" id="IPR036877">
    <property type="entry name" value="SUI1_dom_sf"/>
</dbReference>
<protein>
    <submittedName>
        <fullName evidence="5">Stress response translation initiation inhibitor YciH</fullName>
    </submittedName>
</protein>
<dbReference type="GO" id="GO:0003743">
    <property type="term" value="F:translation initiation factor activity"/>
    <property type="evidence" value="ECO:0007669"/>
    <property type="project" value="InterPro"/>
</dbReference>
<organism evidence="5 6">
    <name type="scientific">Pollutimonas nitritireducens</name>
    <dbReference type="NCBI Taxonomy" id="2045209"/>
    <lineage>
        <taxon>Bacteria</taxon>
        <taxon>Pseudomonadati</taxon>
        <taxon>Pseudomonadota</taxon>
        <taxon>Betaproteobacteria</taxon>
        <taxon>Burkholderiales</taxon>
        <taxon>Alcaligenaceae</taxon>
        <taxon>Pollutimonas</taxon>
    </lineage>
</organism>
<dbReference type="AlphaFoldDB" id="A0A2N4UF23"/>
<dbReference type="Gene3D" id="3.30.780.10">
    <property type="entry name" value="SUI1-like domain"/>
    <property type="match status" value="1"/>
</dbReference>
<reference evidence="5 6" key="1">
    <citation type="submission" date="2017-10" db="EMBL/GenBank/DDBJ databases">
        <title>Two draft genome sequences of Pusillimonas sp. strains isolated from a nitrate- and radionuclide-contaminated groundwater in Russia.</title>
        <authorList>
            <person name="Grouzdev D.S."/>
            <person name="Tourova T.P."/>
            <person name="Goeva M.A."/>
            <person name="Babich T.L."/>
            <person name="Sokolova D.S."/>
            <person name="Abdullin R."/>
            <person name="Poltaraus A.B."/>
            <person name="Toshchakov S.V."/>
            <person name="Nazina T.N."/>
        </authorList>
    </citation>
    <scope>NUCLEOTIDE SEQUENCE [LARGE SCALE GENOMIC DNA]</scope>
    <source>
        <strain evidence="5 6">JR1/69-2-13</strain>
    </source>
</reference>
<dbReference type="PANTHER" id="PTHR12789">
    <property type="entry name" value="DENSITY-REGULATED PROTEIN HOMOLOG"/>
    <property type="match status" value="1"/>
</dbReference>
<dbReference type="RefSeq" id="WP_102070333.1">
    <property type="nucleotide sequence ID" value="NZ_PDNV01000007.1"/>
</dbReference>
<dbReference type="SUPFAM" id="SSF55159">
    <property type="entry name" value="eIF1-like"/>
    <property type="match status" value="1"/>
</dbReference>
<dbReference type="GO" id="GO:0003729">
    <property type="term" value="F:mRNA binding"/>
    <property type="evidence" value="ECO:0007669"/>
    <property type="project" value="TreeGrafter"/>
</dbReference>
<keyword evidence="3" id="KW-0648">Protein biosynthesis</keyword>
<comment type="similarity">
    <text evidence="1">Belongs to the SUI1 family.</text>
</comment>
<dbReference type="Proteomes" id="UP000234328">
    <property type="component" value="Unassembled WGS sequence"/>
</dbReference>
<dbReference type="Pfam" id="PF01253">
    <property type="entry name" value="SUI1"/>
    <property type="match status" value="1"/>
</dbReference>